<keyword evidence="2" id="KW-1185">Reference proteome</keyword>
<evidence type="ECO:0000313" key="2">
    <source>
        <dbReference type="Proteomes" id="UP000067683"/>
    </source>
</evidence>
<proteinExistence type="predicted"/>
<dbReference type="Proteomes" id="UP000067683">
    <property type="component" value="Chromosome"/>
</dbReference>
<reference evidence="1" key="1">
    <citation type="submission" date="2016-01" db="EMBL/GenBank/DDBJ databases">
        <title>Complete genome of Planococcus rifietoensis type strain M8.</title>
        <authorList>
            <person name="See-Too W.S."/>
        </authorList>
    </citation>
    <scope>NUCLEOTIDE SEQUENCE [LARGE SCALE GENOMIC DNA]</scope>
    <source>
        <strain evidence="1">M8</strain>
    </source>
</reference>
<evidence type="ECO:0000313" key="1">
    <source>
        <dbReference type="EMBL" id="ALS75046.1"/>
    </source>
</evidence>
<accession>A0A0U2Q855</accession>
<dbReference type="KEGG" id="prt:AUC31_07315"/>
<gene>
    <name evidence="1" type="ORF">AUC31_07315</name>
</gene>
<organism evidence="1 2">
    <name type="scientific">Planococcus rifietoensis</name>
    <dbReference type="NCBI Taxonomy" id="200991"/>
    <lineage>
        <taxon>Bacteria</taxon>
        <taxon>Bacillati</taxon>
        <taxon>Bacillota</taxon>
        <taxon>Bacilli</taxon>
        <taxon>Bacillales</taxon>
        <taxon>Caryophanaceae</taxon>
        <taxon>Planococcus</taxon>
    </lineage>
</organism>
<dbReference type="AlphaFoldDB" id="A0A0U2Q855"/>
<sequence>MITFSTIKKIMDYFSIWRSVRSTPVDQRDDRDPARSEATEEAWARAHGKRAISFGKYDFLTFSTA</sequence>
<name>A0A0U2Q855_9BACL</name>
<dbReference type="EMBL" id="CP013659">
    <property type="protein sequence ID" value="ALS75046.1"/>
    <property type="molecule type" value="Genomic_DNA"/>
</dbReference>
<protein>
    <submittedName>
        <fullName evidence="1">Uncharacterized protein</fullName>
    </submittedName>
</protein>